<dbReference type="GO" id="GO:0000139">
    <property type="term" value="C:Golgi membrane"/>
    <property type="evidence" value="ECO:0007669"/>
    <property type="project" value="TreeGrafter"/>
</dbReference>
<keyword evidence="9" id="KW-0175">Coiled coil</keyword>
<dbReference type="GO" id="GO:0005783">
    <property type="term" value="C:endoplasmic reticulum"/>
    <property type="evidence" value="ECO:0007669"/>
    <property type="project" value="TreeGrafter"/>
</dbReference>
<sequence>MQVCSLRRHLSSPQVTIRVLGGLLSAYEATGRSSLLDKAEQLGQRMLFAFHTPHGLPYGTLGLRSRTRYNPSWSRGASTVAEVGTLQLEFRALSRHTGNPAYEAVAQRIMTYLRRLQHGVPSSSTPEGGAWPSDLPRGLYPMFISPETGQWMSQEVTLGARADSLYEYLLKQWILSGRTDQRMRQMYDTSVEAIHARLVRRGGPDRCGNCTYLARWNHRTGEYSHTMDHLACFAPGMLILGAEGTRADADRELAVELMHTCYRMYADSPSGLAPEIAAFGHRTHVVAAEQAKHFLLRPETSESLLILWRLTGDPKYREWGWHIFGAIETHTKVPTGGYVPLKDVTLVPPPQDEGGRMESFFTAETLKYLYLLFGDGSEYPLSEYVFNTEAHPLRIHDEYRYGARWGSLPAEDELAAEAPAVPRPDAATHAAAAAGNRTAEAQLEAADRAADELQDLRGRVELRAALIRQIPTTH</sequence>
<dbReference type="AlphaFoldDB" id="A0A0M0JXJ2"/>
<proteinExistence type="inferred from homology"/>
<dbReference type="InterPro" id="IPR001382">
    <property type="entry name" value="Glyco_hydro_47"/>
</dbReference>
<evidence type="ECO:0000256" key="5">
    <source>
        <dbReference type="ARBA" id="ARBA00023157"/>
    </source>
</evidence>
<dbReference type="OrthoDB" id="8118055at2759"/>
<evidence type="ECO:0000256" key="6">
    <source>
        <dbReference type="PIRSR" id="PIRSR601382-2"/>
    </source>
</evidence>
<dbReference type="InterPro" id="IPR012341">
    <property type="entry name" value="6hp_glycosidase-like_sf"/>
</dbReference>
<comment type="caution">
    <text evidence="10">The sequence shown here is derived from an EMBL/GenBank/DDBJ whole genome shotgun (WGS) entry which is preliminary data.</text>
</comment>
<reference evidence="11" key="1">
    <citation type="journal article" date="2015" name="PLoS Genet.">
        <title>Genome Sequence and Transcriptome Analyses of Chrysochromulina tobin: Metabolic Tools for Enhanced Algal Fitness in the Prominent Order Prymnesiales (Haptophyceae).</title>
        <authorList>
            <person name="Hovde B.T."/>
            <person name="Deodato C.R."/>
            <person name="Hunsperger H.M."/>
            <person name="Ryken S.A."/>
            <person name="Yost W."/>
            <person name="Jha R.K."/>
            <person name="Patterson J."/>
            <person name="Monnat R.J. Jr."/>
            <person name="Barlow S.B."/>
            <person name="Starkenburg S.R."/>
            <person name="Cattolico R.A."/>
        </authorList>
    </citation>
    <scope>NUCLEOTIDE SEQUENCE</scope>
    <source>
        <strain evidence="11">CCMP291</strain>
    </source>
</reference>
<evidence type="ECO:0000256" key="7">
    <source>
        <dbReference type="PIRSR" id="PIRSR601382-3"/>
    </source>
</evidence>
<dbReference type="SUPFAM" id="SSF48225">
    <property type="entry name" value="Seven-hairpin glycosidases"/>
    <property type="match status" value="1"/>
</dbReference>
<evidence type="ECO:0000256" key="4">
    <source>
        <dbReference type="ARBA" id="ARBA00022801"/>
    </source>
</evidence>
<keyword evidence="5 7" id="KW-1015">Disulfide bond</keyword>
<evidence type="ECO:0000256" key="9">
    <source>
        <dbReference type="SAM" id="Coils"/>
    </source>
</evidence>
<keyword evidence="4 8" id="KW-0378">Hydrolase</keyword>
<comment type="similarity">
    <text evidence="3 8">Belongs to the glycosyl hydrolase 47 family.</text>
</comment>
<dbReference type="PRINTS" id="PR00747">
    <property type="entry name" value="GLYHDRLASE47"/>
</dbReference>
<dbReference type="GO" id="GO:0005509">
    <property type="term" value="F:calcium ion binding"/>
    <property type="evidence" value="ECO:0007669"/>
    <property type="project" value="InterPro"/>
</dbReference>
<dbReference type="Proteomes" id="UP000037460">
    <property type="component" value="Unassembled WGS sequence"/>
</dbReference>
<dbReference type="EC" id="3.2.1.-" evidence="8"/>
<gene>
    <name evidence="10" type="ORF">Ctob_010786</name>
</gene>
<dbReference type="PANTHER" id="PTHR11742:SF6">
    <property type="entry name" value="MANNOSYL-OLIGOSACCHARIDE ALPHA-1,2-MANNOSIDASE IA-RELATED"/>
    <property type="match status" value="1"/>
</dbReference>
<keyword evidence="11" id="KW-1185">Reference proteome</keyword>
<evidence type="ECO:0000256" key="2">
    <source>
        <dbReference type="ARBA" id="ARBA00004922"/>
    </source>
</evidence>
<feature type="disulfide bond" evidence="7">
    <location>
        <begin position="232"/>
        <end position="261"/>
    </location>
</feature>
<name>A0A0M0JXJ2_9EUKA</name>
<dbReference type="PANTHER" id="PTHR11742">
    <property type="entry name" value="MANNOSYL-OLIGOSACCHARIDE ALPHA-1,2-MANNOSIDASE-RELATED"/>
    <property type="match status" value="1"/>
</dbReference>
<evidence type="ECO:0000313" key="10">
    <source>
        <dbReference type="EMBL" id="KOO31284.1"/>
    </source>
</evidence>
<keyword evidence="6" id="KW-0106">Calcium</keyword>
<keyword evidence="8" id="KW-0326">Glycosidase</keyword>
<dbReference type="EMBL" id="JWZX01002049">
    <property type="protein sequence ID" value="KOO31284.1"/>
    <property type="molecule type" value="Genomic_DNA"/>
</dbReference>
<dbReference type="InterPro" id="IPR050749">
    <property type="entry name" value="Glycosyl_Hydrolase_47"/>
</dbReference>
<comment type="cofactor">
    <cofactor evidence="1 6">
        <name>Ca(2+)</name>
        <dbReference type="ChEBI" id="CHEBI:29108"/>
    </cofactor>
</comment>
<dbReference type="Pfam" id="PF01532">
    <property type="entry name" value="Glyco_hydro_47"/>
    <property type="match status" value="1"/>
</dbReference>
<evidence type="ECO:0000256" key="1">
    <source>
        <dbReference type="ARBA" id="ARBA00001913"/>
    </source>
</evidence>
<dbReference type="Gene3D" id="1.50.10.10">
    <property type="match status" value="1"/>
</dbReference>
<comment type="pathway">
    <text evidence="2">Protein modification; protein glycosylation.</text>
</comment>
<evidence type="ECO:0000313" key="11">
    <source>
        <dbReference type="Proteomes" id="UP000037460"/>
    </source>
</evidence>
<accession>A0A0M0JXJ2</accession>
<feature type="coiled-coil region" evidence="9">
    <location>
        <begin position="436"/>
        <end position="463"/>
    </location>
</feature>
<dbReference type="InterPro" id="IPR036026">
    <property type="entry name" value="Seven-hairpin_glycosidases"/>
</dbReference>
<feature type="binding site" evidence="6">
    <location>
        <position position="388"/>
    </location>
    <ligand>
        <name>Ca(2+)</name>
        <dbReference type="ChEBI" id="CHEBI:29108"/>
    </ligand>
</feature>
<protein>
    <recommendedName>
        <fullName evidence="8">alpha-1,2-Mannosidase</fullName>
        <ecNumber evidence="8">3.2.1.-</ecNumber>
    </recommendedName>
</protein>
<dbReference type="GO" id="GO:0004571">
    <property type="term" value="F:mannosyl-oligosaccharide 1,2-alpha-mannosidase activity"/>
    <property type="evidence" value="ECO:0007669"/>
    <property type="project" value="InterPro"/>
</dbReference>
<organism evidence="10 11">
    <name type="scientific">Chrysochromulina tobinii</name>
    <dbReference type="NCBI Taxonomy" id="1460289"/>
    <lineage>
        <taxon>Eukaryota</taxon>
        <taxon>Haptista</taxon>
        <taxon>Haptophyta</taxon>
        <taxon>Prymnesiophyceae</taxon>
        <taxon>Prymnesiales</taxon>
        <taxon>Chrysochromulinaceae</taxon>
        <taxon>Chrysochromulina</taxon>
    </lineage>
</organism>
<dbReference type="GO" id="GO:0005975">
    <property type="term" value="P:carbohydrate metabolic process"/>
    <property type="evidence" value="ECO:0007669"/>
    <property type="project" value="InterPro"/>
</dbReference>
<keyword evidence="6" id="KW-0479">Metal-binding</keyword>
<evidence type="ECO:0000256" key="8">
    <source>
        <dbReference type="RuleBase" id="RU361193"/>
    </source>
</evidence>
<evidence type="ECO:0000256" key="3">
    <source>
        <dbReference type="ARBA" id="ARBA00007658"/>
    </source>
</evidence>